<dbReference type="AlphaFoldDB" id="A0A2G8RND4"/>
<keyword evidence="1" id="KW-0853">WD repeat</keyword>
<dbReference type="InterPro" id="IPR036322">
    <property type="entry name" value="WD40_repeat_dom_sf"/>
</dbReference>
<dbReference type="PROSITE" id="PS50082">
    <property type="entry name" value="WD_REPEATS_2"/>
    <property type="match status" value="2"/>
</dbReference>
<feature type="domain" description="Translation initiation factor beta propellor-like" evidence="2">
    <location>
        <begin position="73"/>
        <end position="198"/>
    </location>
</feature>
<evidence type="ECO:0000259" key="2">
    <source>
        <dbReference type="Pfam" id="PF08662"/>
    </source>
</evidence>
<organism evidence="3 4">
    <name type="scientific">Ganoderma sinense ZZ0214-1</name>
    <dbReference type="NCBI Taxonomy" id="1077348"/>
    <lineage>
        <taxon>Eukaryota</taxon>
        <taxon>Fungi</taxon>
        <taxon>Dikarya</taxon>
        <taxon>Basidiomycota</taxon>
        <taxon>Agaricomycotina</taxon>
        <taxon>Agaricomycetes</taxon>
        <taxon>Polyporales</taxon>
        <taxon>Polyporaceae</taxon>
        <taxon>Ganoderma</taxon>
    </lineage>
</organism>
<dbReference type="Pfam" id="PF00400">
    <property type="entry name" value="WD40"/>
    <property type="match status" value="2"/>
</dbReference>
<gene>
    <name evidence="3" type="ORF">GSI_14324</name>
</gene>
<evidence type="ECO:0000256" key="1">
    <source>
        <dbReference type="PROSITE-ProRule" id="PRU00221"/>
    </source>
</evidence>
<dbReference type="Pfam" id="PF08662">
    <property type="entry name" value="eIF2A"/>
    <property type="match status" value="1"/>
</dbReference>
<dbReference type="InterPro" id="IPR015943">
    <property type="entry name" value="WD40/YVTN_repeat-like_dom_sf"/>
</dbReference>
<accession>A0A2G8RND4</accession>
<dbReference type="OrthoDB" id="538223at2759"/>
<protein>
    <recommendedName>
        <fullName evidence="2">Translation initiation factor beta propellor-like domain-containing protein</fullName>
    </recommendedName>
</protein>
<dbReference type="PANTHER" id="PTHR19879">
    <property type="entry name" value="TRANSCRIPTION INITIATION FACTOR TFIID"/>
    <property type="match status" value="1"/>
</dbReference>
<dbReference type="SMART" id="SM00320">
    <property type="entry name" value="WD40"/>
    <property type="match status" value="5"/>
</dbReference>
<reference evidence="3 4" key="1">
    <citation type="journal article" date="2015" name="Sci. Rep.">
        <title>Chromosome-level genome map provides insights into diverse defense mechanisms in the medicinal fungus Ganoderma sinense.</title>
        <authorList>
            <person name="Zhu Y."/>
            <person name="Xu J."/>
            <person name="Sun C."/>
            <person name="Zhou S."/>
            <person name="Xu H."/>
            <person name="Nelson D.R."/>
            <person name="Qian J."/>
            <person name="Song J."/>
            <person name="Luo H."/>
            <person name="Xiang L."/>
            <person name="Li Y."/>
            <person name="Xu Z."/>
            <person name="Ji A."/>
            <person name="Wang L."/>
            <person name="Lu S."/>
            <person name="Hayward A."/>
            <person name="Sun W."/>
            <person name="Li X."/>
            <person name="Schwartz D.C."/>
            <person name="Wang Y."/>
            <person name="Chen S."/>
        </authorList>
    </citation>
    <scope>NUCLEOTIDE SEQUENCE [LARGE SCALE GENOMIC DNA]</scope>
    <source>
        <strain evidence="3 4">ZZ0214-1</strain>
    </source>
</reference>
<sequence length="249" mass="27354">MIACAWSPDGALIASASVHGTVRVWDAETFQELGVHENPGSFPRHLQFSPDARYLAWTTTSSIHIWSRPAAEEDQSKRPLVQLKYDAAVNALSFNPESTRIVTAHGWCDGKPEDCVVRIWDVATGAVLALLTGHTAEVWHALFSPDGRSILSIQVGHGGPAKIWDAVSWKETLSIEIDGGRGCFSPGGEYIVTWNAQVKLWRASDGLRLVTFTEHKRFVTDAAFSLNGEFLASGDEDGIVHIRRISNFD</sequence>
<dbReference type="PANTHER" id="PTHR19879:SF9">
    <property type="entry name" value="TRANSCRIPTION INITIATION FACTOR TFIID SUBUNIT 5"/>
    <property type="match status" value="1"/>
</dbReference>
<dbReference type="InterPro" id="IPR013979">
    <property type="entry name" value="TIF_beta_prop-like"/>
</dbReference>
<dbReference type="Proteomes" id="UP000230002">
    <property type="component" value="Unassembled WGS sequence"/>
</dbReference>
<dbReference type="EMBL" id="AYKW01000068">
    <property type="protein sequence ID" value="PIL23017.1"/>
    <property type="molecule type" value="Genomic_DNA"/>
</dbReference>
<keyword evidence="4" id="KW-1185">Reference proteome</keyword>
<evidence type="ECO:0000313" key="3">
    <source>
        <dbReference type="EMBL" id="PIL23017.1"/>
    </source>
</evidence>
<dbReference type="SUPFAM" id="SSF50978">
    <property type="entry name" value="WD40 repeat-like"/>
    <property type="match status" value="1"/>
</dbReference>
<evidence type="ECO:0000313" key="4">
    <source>
        <dbReference type="Proteomes" id="UP000230002"/>
    </source>
</evidence>
<name>A0A2G8RND4_9APHY</name>
<dbReference type="PROSITE" id="PS50294">
    <property type="entry name" value="WD_REPEATS_REGION"/>
    <property type="match status" value="2"/>
</dbReference>
<feature type="repeat" description="WD" evidence="1">
    <location>
        <begin position="1"/>
        <end position="35"/>
    </location>
</feature>
<proteinExistence type="predicted"/>
<dbReference type="InterPro" id="IPR001680">
    <property type="entry name" value="WD40_rpt"/>
</dbReference>
<dbReference type="Gene3D" id="2.130.10.10">
    <property type="entry name" value="YVTN repeat-like/Quinoprotein amine dehydrogenase"/>
    <property type="match status" value="2"/>
</dbReference>
<feature type="repeat" description="WD" evidence="1">
    <location>
        <begin position="212"/>
        <end position="249"/>
    </location>
</feature>
<dbReference type="STRING" id="1077348.A0A2G8RND4"/>
<comment type="caution">
    <text evidence="3">The sequence shown here is derived from an EMBL/GenBank/DDBJ whole genome shotgun (WGS) entry which is preliminary data.</text>
</comment>